<dbReference type="PROSITE" id="PS00107">
    <property type="entry name" value="PROTEIN_KINASE_ATP"/>
    <property type="match status" value="1"/>
</dbReference>
<dbReference type="SUPFAM" id="SSF56112">
    <property type="entry name" value="Protein kinase-like (PK-like)"/>
    <property type="match status" value="1"/>
</dbReference>
<keyword evidence="8" id="KW-0418">Kinase</keyword>
<dbReference type="InterPro" id="IPR008271">
    <property type="entry name" value="Ser/Thr_kinase_AS"/>
</dbReference>
<keyword evidence="11 14" id="KW-0472">Membrane</keyword>
<dbReference type="AlphaFoldDB" id="A0AAV5G090"/>
<dbReference type="InterPro" id="IPR001245">
    <property type="entry name" value="Ser-Thr/Tyr_kinase_cat_dom"/>
</dbReference>
<dbReference type="GO" id="GO:0005524">
    <property type="term" value="F:ATP binding"/>
    <property type="evidence" value="ECO:0007669"/>
    <property type="project" value="UniProtKB-UniRule"/>
</dbReference>
<dbReference type="PROSITE" id="PS50011">
    <property type="entry name" value="PROTEIN_KINASE_DOM"/>
    <property type="match status" value="1"/>
</dbReference>
<reference evidence="18" key="2">
    <citation type="submission" date="2021-12" db="EMBL/GenBank/DDBJ databases">
        <title>Resequencing data analysis of finger millet.</title>
        <authorList>
            <person name="Hatakeyama M."/>
            <person name="Aluri S."/>
            <person name="Balachadran M.T."/>
            <person name="Sivarajan S.R."/>
            <person name="Poveda L."/>
            <person name="Shimizu-Inatsugi R."/>
            <person name="Schlapbach R."/>
            <person name="Sreeman S.M."/>
            <person name="Shimizu K.K."/>
        </authorList>
    </citation>
    <scope>NUCLEOTIDE SEQUENCE</scope>
</reference>
<keyword evidence="2" id="KW-0723">Serine/threonine-protein kinase</keyword>
<dbReference type="Pfam" id="PF07714">
    <property type="entry name" value="PK_Tyr_Ser-Thr"/>
    <property type="match status" value="1"/>
</dbReference>
<evidence type="ECO:0000256" key="6">
    <source>
        <dbReference type="ARBA" id="ARBA00022737"/>
    </source>
</evidence>
<keyword evidence="7 13" id="KW-0547">Nucleotide-binding</keyword>
<dbReference type="InterPro" id="IPR017441">
    <property type="entry name" value="Protein_kinase_ATP_BS"/>
</dbReference>
<keyword evidence="12" id="KW-0325">Glycoprotein</keyword>
<keyword evidence="4 14" id="KW-0812">Transmembrane</keyword>
<evidence type="ECO:0000256" key="11">
    <source>
        <dbReference type="ARBA" id="ARBA00023136"/>
    </source>
</evidence>
<dbReference type="FunFam" id="3.30.200.20:FF:000142">
    <property type="entry name" value="Cysteine-rich receptor-like protein kinase 10"/>
    <property type="match status" value="1"/>
</dbReference>
<dbReference type="InterPro" id="IPR038408">
    <property type="entry name" value="GNK2_sf"/>
</dbReference>
<accession>A0AAV5G090</accession>
<keyword evidence="6" id="KW-0677">Repeat</keyword>
<evidence type="ECO:0000256" key="5">
    <source>
        <dbReference type="ARBA" id="ARBA00022729"/>
    </source>
</evidence>
<comment type="caution">
    <text evidence="18">The sequence shown here is derived from an EMBL/GenBank/DDBJ whole genome shotgun (WGS) entry which is preliminary data.</text>
</comment>
<keyword evidence="9 13" id="KW-0067">ATP-binding</keyword>
<dbReference type="PROSITE" id="PS00108">
    <property type="entry name" value="PROTEIN_KINASE_ST"/>
    <property type="match status" value="1"/>
</dbReference>
<dbReference type="InterPro" id="IPR002902">
    <property type="entry name" value="GNK2"/>
</dbReference>
<evidence type="ECO:0000256" key="13">
    <source>
        <dbReference type="PROSITE-ProRule" id="PRU10141"/>
    </source>
</evidence>
<evidence type="ECO:0000313" key="18">
    <source>
        <dbReference type="EMBL" id="GJN40536.1"/>
    </source>
</evidence>
<dbReference type="CDD" id="cd14066">
    <property type="entry name" value="STKc_IRAK"/>
    <property type="match status" value="1"/>
</dbReference>
<keyword evidence="19" id="KW-1185">Reference proteome</keyword>
<proteinExistence type="predicted"/>
<gene>
    <name evidence="18" type="primary">gb29766</name>
    <name evidence="18" type="ORF">PR202_gb29766</name>
</gene>
<protein>
    <submittedName>
        <fullName evidence="18">Uncharacterized protein</fullName>
    </submittedName>
</protein>
<keyword evidence="3" id="KW-0808">Transferase</keyword>
<feature type="domain" description="Gnk2-homologous" evidence="17">
    <location>
        <begin position="36"/>
        <end position="140"/>
    </location>
</feature>
<dbReference type="Gene3D" id="3.30.200.20">
    <property type="entry name" value="Phosphorylase Kinase, domain 1"/>
    <property type="match status" value="1"/>
</dbReference>
<dbReference type="SMART" id="SM00220">
    <property type="entry name" value="S_TKc"/>
    <property type="match status" value="1"/>
</dbReference>
<dbReference type="InterPro" id="IPR000719">
    <property type="entry name" value="Prot_kinase_dom"/>
</dbReference>
<feature type="signal peptide" evidence="15">
    <location>
        <begin position="1"/>
        <end position="33"/>
    </location>
</feature>
<evidence type="ECO:0000259" key="17">
    <source>
        <dbReference type="PROSITE" id="PS51473"/>
    </source>
</evidence>
<dbReference type="CDD" id="cd23509">
    <property type="entry name" value="Gnk2-like"/>
    <property type="match status" value="2"/>
</dbReference>
<evidence type="ECO:0000256" key="8">
    <source>
        <dbReference type="ARBA" id="ARBA00022777"/>
    </source>
</evidence>
<dbReference type="PANTHER" id="PTHR27002:SF1054">
    <property type="entry name" value="OS07G0628700 PROTEIN"/>
    <property type="match status" value="1"/>
</dbReference>
<feature type="chain" id="PRO_5043663467" evidence="15">
    <location>
        <begin position="34"/>
        <end position="707"/>
    </location>
</feature>
<evidence type="ECO:0000256" key="4">
    <source>
        <dbReference type="ARBA" id="ARBA00022692"/>
    </source>
</evidence>
<dbReference type="FunFam" id="1.10.510.10:FF:000129">
    <property type="entry name" value="cysteine-rich receptor-like protein kinase 10"/>
    <property type="match status" value="1"/>
</dbReference>
<evidence type="ECO:0000256" key="12">
    <source>
        <dbReference type="ARBA" id="ARBA00023180"/>
    </source>
</evidence>
<dbReference type="EMBL" id="BQKI01000144">
    <property type="protein sequence ID" value="GJN40536.1"/>
    <property type="molecule type" value="Genomic_DNA"/>
</dbReference>
<evidence type="ECO:0000313" key="19">
    <source>
        <dbReference type="Proteomes" id="UP001054889"/>
    </source>
</evidence>
<feature type="domain" description="Protein kinase" evidence="16">
    <location>
        <begin position="378"/>
        <end position="655"/>
    </location>
</feature>
<evidence type="ECO:0000256" key="10">
    <source>
        <dbReference type="ARBA" id="ARBA00022989"/>
    </source>
</evidence>
<dbReference type="GO" id="GO:0004674">
    <property type="term" value="F:protein serine/threonine kinase activity"/>
    <property type="evidence" value="ECO:0007669"/>
    <property type="project" value="UniProtKB-KW"/>
</dbReference>
<evidence type="ECO:0000256" key="7">
    <source>
        <dbReference type="ARBA" id="ARBA00022741"/>
    </source>
</evidence>
<keyword evidence="10 14" id="KW-1133">Transmembrane helix</keyword>
<feature type="binding site" evidence="13">
    <location>
        <position position="406"/>
    </location>
    <ligand>
        <name>ATP</name>
        <dbReference type="ChEBI" id="CHEBI:30616"/>
    </ligand>
</feature>
<dbReference type="Gene3D" id="1.10.510.10">
    <property type="entry name" value="Transferase(Phosphotransferase) domain 1"/>
    <property type="match status" value="1"/>
</dbReference>
<dbReference type="PROSITE" id="PS51473">
    <property type="entry name" value="GNK2"/>
    <property type="match status" value="2"/>
</dbReference>
<name>A0AAV5G090_ELECO</name>
<dbReference type="PANTHER" id="PTHR27002">
    <property type="entry name" value="RECEPTOR-LIKE SERINE/THREONINE-PROTEIN KINASE SD1-8"/>
    <property type="match status" value="1"/>
</dbReference>
<evidence type="ECO:0000256" key="14">
    <source>
        <dbReference type="SAM" id="Phobius"/>
    </source>
</evidence>
<evidence type="ECO:0000256" key="2">
    <source>
        <dbReference type="ARBA" id="ARBA00022527"/>
    </source>
</evidence>
<comment type="subcellular location">
    <subcellularLocation>
        <location evidence="1">Membrane</location>
        <topology evidence="1">Single-pass membrane protein</topology>
    </subcellularLocation>
</comment>
<dbReference type="Proteomes" id="UP001054889">
    <property type="component" value="Unassembled WGS sequence"/>
</dbReference>
<evidence type="ECO:0000259" key="16">
    <source>
        <dbReference type="PROSITE" id="PS50011"/>
    </source>
</evidence>
<dbReference type="GO" id="GO:0006950">
    <property type="term" value="P:response to stress"/>
    <property type="evidence" value="ECO:0007669"/>
    <property type="project" value="UniProtKB-ARBA"/>
</dbReference>
<feature type="domain" description="Gnk2-homologous" evidence="17">
    <location>
        <begin position="148"/>
        <end position="264"/>
    </location>
</feature>
<evidence type="ECO:0000256" key="3">
    <source>
        <dbReference type="ARBA" id="ARBA00022679"/>
    </source>
</evidence>
<dbReference type="Gene3D" id="3.30.430.20">
    <property type="entry name" value="Gnk2 domain, C-X8-C-X2-C motif"/>
    <property type="match status" value="2"/>
</dbReference>
<reference evidence="18" key="1">
    <citation type="journal article" date="2018" name="DNA Res.">
        <title>Multiple hybrid de novo genome assembly of finger millet, an orphan allotetraploid crop.</title>
        <authorList>
            <person name="Hatakeyama M."/>
            <person name="Aluri S."/>
            <person name="Balachadran M.T."/>
            <person name="Sivarajan S.R."/>
            <person name="Patrignani A."/>
            <person name="Gruter S."/>
            <person name="Poveda L."/>
            <person name="Shimizu-Inatsugi R."/>
            <person name="Baeten J."/>
            <person name="Francoijs K.J."/>
            <person name="Nataraja K.N."/>
            <person name="Reddy Y.A.N."/>
            <person name="Phadnis S."/>
            <person name="Ravikumar R.L."/>
            <person name="Schlapbach R."/>
            <person name="Sreeman S.M."/>
            <person name="Shimizu K.K."/>
        </authorList>
    </citation>
    <scope>NUCLEOTIDE SEQUENCE</scope>
</reference>
<evidence type="ECO:0000256" key="15">
    <source>
        <dbReference type="SAM" id="SignalP"/>
    </source>
</evidence>
<sequence length="707" mass="77076">MIHMSTTHGHAVAAVVLAVAGLVLVALTPLAAGIPWAAPCDGNTTGNYTSNSVYAANLRAVAAALLTNVSATPALFATAASGASPNKVYALGQCRGDQDATACRDCIAAAFGNAPRLCPEKKAAAVFYDVCQIGFSDRDFLASTVNSPDQEVQFINAQNVSADIAARFNATAYQLFHAMADYVASSSTISSSPKRFVTAAVGFDDATYPKIYGVASCTPDLTSGQCRGCLAEAIDEYSQEFPHNAKGARITGMRCALRYEVYPFYNGTSMLQLPGTQAGVFDFFTTLVFSSFGLSVEKNNSKGELNVFAGKKSETGKILAIVLPTVIAVVAIIAMLLCFWRRTKSKRSPSSASHMEEIESIESLLIDLSTLRLATDNFSKKNKLGEGGFGEVYKGALPNSQQIAVKRLSQNSRQGIGELKNELALIAKLQHKNLVRLVGVCLQEEEKLLVYEYMPNTSLDTFLFDTNKRKQLDWSKRFNIIKGIARGLQYLHEDSQLKIIHRDLKASNVLLDADMNPKISDFGLARLFGGDQSQDTTNRVVGTYGYMAPEYALRGQYSLKSDIYSFGVLILEILTGMRNSDTYNSDQPVDLPSLIWEHWTMKAVMEMIDPYLRNDYSSQEDIFRCVHIGLSCVQEDPVDRPNISVISVMLDSSTIPSQDPARPAFYVEMSGNFGSGLYSESCPRVEPTTASMVMSPNELSITDPEPR</sequence>
<dbReference type="Pfam" id="PF01657">
    <property type="entry name" value="Stress-antifung"/>
    <property type="match status" value="2"/>
</dbReference>
<evidence type="ECO:0000256" key="1">
    <source>
        <dbReference type="ARBA" id="ARBA00004167"/>
    </source>
</evidence>
<feature type="transmembrane region" description="Helical" evidence="14">
    <location>
        <begin position="318"/>
        <end position="340"/>
    </location>
</feature>
<dbReference type="InterPro" id="IPR011009">
    <property type="entry name" value="Kinase-like_dom_sf"/>
</dbReference>
<dbReference type="GO" id="GO:0005886">
    <property type="term" value="C:plasma membrane"/>
    <property type="evidence" value="ECO:0007669"/>
    <property type="project" value="TreeGrafter"/>
</dbReference>
<organism evidence="18 19">
    <name type="scientific">Eleusine coracana subsp. coracana</name>
    <dbReference type="NCBI Taxonomy" id="191504"/>
    <lineage>
        <taxon>Eukaryota</taxon>
        <taxon>Viridiplantae</taxon>
        <taxon>Streptophyta</taxon>
        <taxon>Embryophyta</taxon>
        <taxon>Tracheophyta</taxon>
        <taxon>Spermatophyta</taxon>
        <taxon>Magnoliopsida</taxon>
        <taxon>Liliopsida</taxon>
        <taxon>Poales</taxon>
        <taxon>Poaceae</taxon>
        <taxon>PACMAD clade</taxon>
        <taxon>Chloridoideae</taxon>
        <taxon>Cynodonteae</taxon>
        <taxon>Eleusininae</taxon>
        <taxon>Eleusine</taxon>
    </lineage>
</organism>
<evidence type="ECO:0000256" key="9">
    <source>
        <dbReference type="ARBA" id="ARBA00022840"/>
    </source>
</evidence>
<keyword evidence="5 15" id="KW-0732">Signal</keyword>